<proteinExistence type="inferred from homology"/>
<organism evidence="13 14">
    <name type="scientific">Apolygus lucorum</name>
    <name type="common">Small green plant bug</name>
    <name type="synonym">Lygocoris lucorum</name>
    <dbReference type="NCBI Taxonomy" id="248454"/>
    <lineage>
        <taxon>Eukaryota</taxon>
        <taxon>Metazoa</taxon>
        <taxon>Ecdysozoa</taxon>
        <taxon>Arthropoda</taxon>
        <taxon>Hexapoda</taxon>
        <taxon>Insecta</taxon>
        <taxon>Pterygota</taxon>
        <taxon>Neoptera</taxon>
        <taxon>Paraneoptera</taxon>
        <taxon>Hemiptera</taxon>
        <taxon>Heteroptera</taxon>
        <taxon>Panheteroptera</taxon>
        <taxon>Cimicomorpha</taxon>
        <taxon>Miridae</taxon>
        <taxon>Mirini</taxon>
        <taxon>Apolygus</taxon>
    </lineage>
</organism>
<reference evidence="13" key="1">
    <citation type="journal article" date="2021" name="Mol. Ecol. Resour.">
        <title>Apolygus lucorum genome provides insights into omnivorousness and mesophyll feeding.</title>
        <authorList>
            <person name="Liu Y."/>
            <person name="Liu H."/>
            <person name="Wang H."/>
            <person name="Huang T."/>
            <person name="Liu B."/>
            <person name="Yang B."/>
            <person name="Yin L."/>
            <person name="Li B."/>
            <person name="Zhang Y."/>
            <person name="Zhang S."/>
            <person name="Jiang F."/>
            <person name="Zhang X."/>
            <person name="Ren Y."/>
            <person name="Wang B."/>
            <person name="Wang S."/>
            <person name="Lu Y."/>
            <person name="Wu K."/>
            <person name="Fan W."/>
            <person name="Wang G."/>
        </authorList>
    </citation>
    <scope>NUCLEOTIDE SEQUENCE</scope>
    <source>
        <strain evidence="13">12Hb</strain>
    </source>
</reference>
<keyword evidence="8 12" id="KW-0472">Membrane</keyword>
<evidence type="ECO:0000313" key="14">
    <source>
        <dbReference type="Proteomes" id="UP000466442"/>
    </source>
</evidence>
<dbReference type="GO" id="GO:0016020">
    <property type="term" value="C:membrane"/>
    <property type="evidence" value="ECO:0007669"/>
    <property type="project" value="UniProtKB-SubCell"/>
</dbReference>
<dbReference type="SUPFAM" id="SSF53756">
    <property type="entry name" value="UDP-Glycosyltransferase/glycogen phosphorylase"/>
    <property type="match status" value="1"/>
</dbReference>
<dbReference type="EMBL" id="WIXP02000010">
    <property type="protein sequence ID" value="KAF6204142.1"/>
    <property type="molecule type" value="Genomic_DNA"/>
</dbReference>
<protein>
    <recommendedName>
        <fullName evidence="12">UDP-glucuronosyltransferase</fullName>
        <ecNumber evidence="12">2.4.1.17</ecNumber>
    </recommendedName>
</protein>
<evidence type="ECO:0000256" key="10">
    <source>
        <dbReference type="ARBA" id="ARBA00046288"/>
    </source>
</evidence>
<dbReference type="Pfam" id="PF00201">
    <property type="entry name" value="UDPGT"/>
    <property type="match status" value="1"/>
</dbReference>
<dbReference type="CDD" id="cd03784">
    <property type="entry name" value="GT1_Gtf-like"/>
    <property type="match status" value="1"/>
</dbReference>
<dbReference type="GO" id="GO:0015020">
    <property type="term" value="F:glucuronosyltransferase activity"/>
    <property type="evidence" value="ECO:0007669"/>
    <property type="project" value="UniProtKB-EC"/>
</dbReference>
<dbReference type="PANTHER" id="PTHR48043">
    <property type="entry name" value="EG:EG0003.4 PROTEIN-RELATED"/>
    <property type="match status" value="1"/>
</dbReference>
<sequence>MPWKSHHFVFQTIIKELAIRGHQIDYLTPFKIKNAPPNIKHLMVKDTFGEMIGSFNVEEHDPSCGPMNHLGFRKLITNNMKYMFSEDPQIKELLASNETYDIVLGEFNLFQELNTVWIHKFNATAITLLALGDFSFANEFNGLPDNPAYVLDFPSTFTDKMNFVERLINTLDFIGSTALNYYYISLNQGLADELAIYPGWETRPPLARLLSDVALVLVNSHHSVGYAYPKAPHVKEIGGMTLTGSTELPEDLQSFMDTATDGVIYISLGSNVNMNHITKGKIGEFIKGFKSLKQKVLLKWFGDALPDIDDPTIRIQQWFPQLGILAHKNTKVFVMHGGLQSIFESVNSGVPMVGVPIFGDQFKNVKVILSKGMGIELNKRNFTAESLIWSINEVVSNPRYLEAVLKQAAILKDVPMKYLDEAIYWIEYVIRHGKVLQPASVHMPFYQVYLLDVISLIFITILVLCFILIRIVRKVGSMMWKPKKKVE</sequence>
<keyword evidence="6" id="KW-0256">Endoplasmic reticulum</keyword>
<dbReference type="Gene3D" id="3.40.50.2000">
    <property type="entry name" value="Glycogen Phosphorylase B"/>
    <property type="match status" value="1"/>
</dbReference>
<dbReference type="InterPro" id="IPR035595">
    <property type="entry name" value="UDP_glycos_trans_CS"/>
</dbReference>
<comment type="catalytic activity">
    <reaction evidence="12">
        <text>glucuronate acceptor + UDP-alpha-D-glucuronate = acceptor beta-D-glucuronoside + UDP + H(+)</text>
        <dbReference type="Rhea" id="RHEA:21032"/>
        <dbReference type="ChEBI" id="CHEBI:15378"/>
        <dbReference type="ChEBI" id="CHEBI:58052"/>
        <dbReference type="ChEBI" id="CHEBI:58223"/>
        <dbReference type="ChEBI" id="CHEBI:132367"/>
        <dbReference type="ChEBI" id="CHEBI:132368"/>
        <dbReference type="EC" id="2.4.1.17"/>
    </reaction>
</comment>
<evidence type="ECO:0000256" key="7">
    <source>
        <dbReference type="ARBA" id="ARBA00022989"/>
    </source>
</evidence>
<evidence type="ECO:0000256" key="1">
    <source>
        <dbReference type="ARBA" id="ARBA00004240"/>
    </source>
</evidence>
<dbReference type="EC" id="2.4.1.17" evidence="12"/>
<dbReference type="InterPro" id="IPR002213">
    <property type="entry name" value="UDP_glucos_trans"/>
</dbReference>
<feature type="transmembrane region" description="Helical" evidence="12">
    <location>
        <begin position="448"/>
        <end position="472"/>
    </location>
</feature>
<keyword evidence="3 11" id="KW-0328">Glycosyltransferase</keyword>
<dbReference type="OrthoDB" id="5835829at2759"/>
<keyword evidence="5 12" id="KW-0812">Transmembrane</keyword>
<evidence type="ECO:0000256" key="6">
    <source>
        <dbReference type="ARBA" id="ARBA00022824"/>
    </source>
</evidence>
<dbReference type="PANTHER" id="PTHR48043:SF159">
    <property type="entry name" value="EG:EG0003.4 PROTEIN-RELATED"/>
    <property type="match status" value="1"/>
</dbReference>
<comment type="similarity">
    <text evidence="2 11">Belongs to the UDP-glycosyltransferase family.</text>
</comment>
<evidence type="ECO:0000256" key="3">
    <source>
        <dbReference type="ARBA" id="ARBA00022676"/>
    </source>
</evidence>
<evidence type="ECO:0000256" key="12">
    <source>
        <dbReference type="RuleBase" id="RU362059"/>
    </source>
</evidence>
<dbReference type="GO" id="GO:0005783">
    <property type="term" value="C:endoplasmic reticulum"/>
    <property type="evidence" value="ECO:0007669"/>
    <property type="project" value="UniProtKB-SubCell"/>
</dbReference>
<comment type="subcellular location">
    <subcellularLocation>
        <location evidence="10">Endomembrane system</location>
        <topology evidence="10">Single-pass type I membrane protein</topology>
    </subcellularLocation>
    <subcellularLocation>
        <location evidence="1">Endoplasmic reticulum</location>
    </subcellularLocation>
    <subcellularLocation>
        <location evidence="12">Membrane</location>
        <topology evidence="12">Single-pass membrane protein</topology>
    </subcellularLocation>
</comment>
<keyword evidence="4 11" id="KW-0808">Transferase</keyword>
<dbReference type="InterPro" id="IPR050271">
    <property type="entry name" value="UDP-glycosyltransferase"/>
</dbReference>
<gene>
    <name evidence="13" type="ORF">GE061_002482</name>
</gene>
<dbReference type="Proteomes" id="UP000466442">
    <property type="component" value="Unassembled WGS sequence"/>
</dbReference>
<keyword evidence="14" id="KW-1185">Reference proteome</keyword>
<evidence type="ECO:0000256" key="11">
    <source>
        <dbReference type="RuleBase" id="RU003718"/>
    </source>
</evidence>
<comment type="caution">
    <text evidence="13">The sequence shown here is derived from an EMBL/GenBank/DDBJ whole genome shotgun (WGS) entry which is preliminary data.</text>
</comment>
<accession>A0A8S9X573</accession>
<evidence type="ECO:0000256" key="2">
    <source>
        <dbReference type="ARBA" id="ARBA00009995"/>
    </source>
</evidence>
<dbReference type="FunFam" id="3.40.50.2000:FF:000050">
    <property type="entry name" value="UDP-glucuronosyltransferase"/>
    <property type="match status" value="1"/>
</dbReference>
<evidence type="ECO:0000256" key="8">
    <source>
        <dbReference type="ARBA" id="ARBA00023136"/>
    </source>
</evidence>
<name>A0A8S9X573_APOLU</name>
<keyword evidence="9" id="KW-0325">Glycoprotein</keyword>
<dbReference type="PROSITE" id="PS00375">
    <property type="entry name" value="UDPGT"/>
    <property type="match status" value="1"/>
</dbReference>
<evidence type="ECO:0000256" key="5">
    <source>
        <dbReference type="ARBA" id="ARBA00022692"/>
    </source>
</evidence>
<evidence type="ECO:0000256" key="9">
    <source>
        <dbReference type="ARBA" id="ARBA00023180"/>
    </source>
</evidence>
<evidence type="ECO:0000256" key="4">
    <source>
        <dbReference type="ARBA" id="ARBA00022679"/>
    </source>
</evidence>
<keyword evidence="7 12" id="KW-1133">Transmembrane helix</keyword>
<evidence type="ECO:0000313" key="13">
    <source>
        <dbReference type="EMBL" id="KAF6204142.1"/>
    </source>
</evidence>
<dbReference type="AlphaFoldDB" id="A0A8S9X573"/>